<dbReference type="CDD" id="cd06170">
    <property type="entry name" value="LuxR_C_like"/>
    <property type="match status" value="1"/>
</dbReference>
<dbReference type="Gene3D" id="3.40.50.300">
    <property type="entry name" value="P-loop containing nucleotide triphosphate hydrolases"/>
    <property type="match status" value="1"/>
</dbReference>
<dbReference type="SUPFAM" id="SSF52540">
    <property type="entry name" value="P-loop containing nucleoside triphosphate hydrolases"/>
    <property type="match status" value="1"/>
</dbReference>
<proteinExistence type="predicted"/>
<dbReference type="PRINTS" id="PR00038">
    <property type="entry name" value="HTHLUXR"/>
</dbReference>
<sequence>MLYATPRPVVMEVTREGVNRALDDGVALIAIVAEKGLGKTTAVAGWARGVESEGVWVSVREELSQRTAFWDHVFGLAEDATTTADAPIAGPAVDGSDVRRSVVRWALSVTRPFVLVVDGIDHLEDQAVADLGAVSDLSTGIRIVVISRQAVSLPPHTPTVGGEDLVFSEEETVEILRKAAHRTYPEGVARTIHREASGYPPVVSAVARDLMRWSVGGAVPPGAIARLVAENVERLLVAPLGGVLVSDLPMLRRIALLEHASVDEACEVTGAPADVVRAALDAAVQASLGHWRTEADASDALAARPGPRFVFSPAVARALAAPLRGNLVHSAALRLAATIRGSRGEVFDAITLAIDGRDFRAAVVLGSGSLVELITDHTDALLAQLSAIPMSELSKDPLVVLFLAVLHAQRPRGRLAMLALFAKADRLAGAGGGAKRPADRAVLLAVRSVALRLLGRSDRAASTARSAVESLDAASPHDAENLGLLRSLVLGQSALALFWSGDLAGARTLAVRTATTDGAPERARQHAWAKSTYIEAVWGDIVSARDHSKAAHALDRWPAEFFRVPGEVADALIAAEPLDNTTAVALLDGLGRRTATTEFWPVAVVVRAYLLVADRQAGDAVRVLSAALEDRSAAPVSGRARHIVVEALALAHLANGERALARAALRQTGGRQRASVASVLLMLASDEPDAAIAAVGEGLRTHDPSPRLEASFRLLRAAAANRQGYRIGAARDVSIVLDILASSGLRTPWALIPARDREGIERIAVETLGPDSTLVGELAAMPLLVPDVPSRPSLTTRERQVMIAVAAGRSNAEIASFLGVSINTVRKQRAGAYRKLGASTRDEALAIALERGVLDAADDDPRE</sequence>
<dbReference type="GO" id="GO:0003677">
    <property type="term" value="F:DNA binding"/>
    <property type="evidence" value="ECO:0007669"/>
    <property type="project" value="UniProtKB-KW"/>
</dbReference>
<dbReference type="GO" id="GO:0006355">
    <property type="term" value="P:regulation of DNA-templated transcription"/>
    <property type="evidence" value="ECO:0007669"/>
    <property type="project" value="InterPro"/>
</dbReference>
<dbReference type="InterPro" id="IPR016032">
    <property type="entry name" value="Sig_transdc_resp-reg_C-effctor"/>
</dbReference>
<keyword evidence="1" id="KW-0805">Transcription regulation</keyword>
<dbReference type="SUPFAM" id="SSF46894">
    <property type="entry name" value="C-terminal effector domain of the bipartite response regulators"/>
    <property type="match status" value="1"/>
</dbReference>
<evidence type="ECO:0000256" key="3">
    <source>
        <dbReference type="ARBA" id="ARBA00023163"/>
    </source>
</evidence>
<dbReference type="PANTHER" id="PTHR44688:SF16">
    <property type="entry name" value="DNA-BINDING TRANSCRIPTIONAL ACTIVATOR DEVR_DOSR"/>
    <property type="match status" value="1"/>
</dbReference>
<feature type="domain" description="HTH luxR-type" evidence="4">
    <location>
        <begin position="787"/>
        <end position="852"/>
    </location>
</feature>
<evidence type="ECO:0000313" key="6">
    <source>
        <dbReference type="EMBL" id="RUQ81742.1"/>
    </source>
</evidence>
<dbReference type="AlphaFoldDB" id="A0A2P8GSM7"/>
<keyword evidence="8" id="KW-1185">Reference proteome</keyword>
<evidence type="ECO:0000259" key="4">
    <source>
        <dbReference type="PROSITE" id="PS50043"/>
    </source>
</evidence>
<reference evidence="6 8" key="2">
    <citation type="submission" date="2018-12" db="EMBL/GenBank/DDBJ databases">
        <authorList>
            <person name="hu s."/>
            <person name="Xu Y."/>
            <person name="Xu B."/>
            <person name="Li F."/>
        </authorList>
    </citation>
    <scope>NUCLEOTIDE SEQUENCE [LARGE SCALE GENOMIC DNA]</scope>
    <source>
        <strain evidence="6 8">KSW2-17</strain>
    </source>
</reference>
<dbReference type="PROSITE" id="PS50043">
    <property type="entry name" value="HTH_LUXR_2"/>
    <property type="match status" value="1"/>
</dbReference>
<evidence type="ECO:0000313" key="5">
    <source>
        <dbReference type="EMBL" id="PSL36955.1"/>
    </source>
</evidence>
<dbReference type="Proteomes" id="UP000241203">
    <property type="component" value="Unassembled WGS sequence"/>
</dbReference>
<keyword evidence="2" id="KW-0238">DNA-binding</keyword>
<dbReference type="SMART" id="SM00421">
    <property type="entry name" value="HTH_LUXR"/>
    <property type="match status" value="1"/>
</dbReference>
<dbReference type="Gene3D" id="1.10.10.10">
    <property type="entry name" value="Winged helix-like DNA-binding domain superfamily/Winged helix DNA-binding domain"/>
    <property type="match status" value="1"/>
</dbReference>
<dbReference type="Proteomes" id="UP000268291">
    <property type="component" value="Unassembled WGS sequence"/>
</dbReference>
<reference evidence="5 7" key="1">
    <citation type="submission" date="2018-03" db="EMBL/GenBank/DDBJ databases">
        <title>Genomic Encyclopedia of Archaeal and Bacterial Type Strains, Phase II (KMG-II): from individual species to whole genera.</title>
        <authorList>
            <person name="Goeker M."/>
        </authorList>
    </citation>
    <scope>NUCLEOTIDE SEQUENCE [LARGE SCALE GENOMIC DNA]</scope>
    <source>
        <strain evidence="5 7">DSM 21548</strain>
    </source>
</reference>
<evidence type="ECO:0000256" key="1">
    <source>
        <dbReference type="ARBA" id="ARBA00023015"/>
    </source>
</evidence>
<name>A0A2P8GSM7_9MICO</name>
<dbReference type="InterPro" id="IPR036388">
    <property type="entry name" value="WH-like_DNA-bd_sf"/>
</dbReference>
<dbReference type="EMBL" id="RZGY01000006">
    <property type="protein sequence ID" value="RUQ81742.1"/>
    <property type="molecule type" value="Genomic_DNA"/>
</dbReference>
<evidence type="ECO:0000313" key="8">
    <source>
        <dbReference type="Proteomes" id="UP000268291"/>
    </source>
</evidence>
<accession>A0A2P8GSM7</accession>
<dbReference type="InterPro" id="IPR027417">
    <property type="entry name" value="P-loop_NTPase"/>
</dbReference>
<keyword evidence="3" id="KW-0804">Transcription</keyword>
<gene>
    <name evidence="5" type="ORF">CLV49_0557</name>
    <name evidence="6" type="ORF">ELQ93_17735</name>
</gene>
<dbReference type="PANTHER" id="PTHR44688">
    <property type="entry name" value="DNA-BINDING TRANSCRIPTIONAL ACTIVATOR DEVR_DOSR"/>
    <property type="match status" value="1"/>
</dbReference>
<protein>
    <submittedName>
        <fullName evidence="5">ATP/maltotriose-dependent transcriptional regulator MalT</fullName>
    </submittedName>
</protein>
<organism evidence="5 7">
    <name type="scientific">Labedella gwakjiensis</name>
    <dbReference type="NCBI Taxonomy" id="390269"/>
    <lineage>
        <taxon>Bacteria</taxon>
        <taxon>Bacillati</taxon>
        <taxon>Actinomycetota</taxon>
        <taxon>Actinomycetes</taxon>
        <taxon>Micrococcales</taxon>
        <taxon>Microbacteriaceae</taxon>
        <taxon>Labedella</taxon>
    </lineage>
</organism>
<dbReference type="Pfam" id="PF00196">
    <property type="entry name" value="GerE"/>
    <property type="match status" value="1"/>
</dbReference>
<dbReference type="EMBL" id="PYAU01000001">
    <property type="protein sequence ID" value="PSL36955.1"/>
    <property type="molecule type" value="Genomic_DNA"/>
</dbReference>
<evidence type="ECO:0000313" key="7">
    <source>
        <dbReference type="Proteomes" id="UP000241203"/>
    </source>
</evidence>
<dbReference type="InterPro" id="IPR000792">
    <property type="entry name" value="Tscrpt_reg_LuxR_C"/>
</dbReference>
<evidence type="ECO:0000256" key="2">
    <source>
        <dbReference type="ARBA" id="ARBA00023125"/>
    </source>
</evidence>
<comment type="caution">
    <text evidence="5">The sequence shown here is derived from an EMBL/GenBank/DDBJ whole genome shotgun (WGS) entry which is preliminary data.</text>
</comment>